<dbReference type="SUPFAM" id="SSF46785">
    <property type="entry name" value="Winged helix' DNA-binding domain"/>
    <property type="match status" value="1"/>
</dbReference>
<keyword evidence="3" id="KW-0804">Transcription</keyword>
<dbReference type="PANTHER" id="PTHR33154">
    <property type="entry name" value="TRANSCRIPTIONAL REGULATOR, ARSR FAMILY"/>
    <property type="match status" value="1"/>
</dbReference>
<dbReference type="Pfam" id="PF12840">
    <property type="entry name" value="HTH_20"/>
    <property type="match status" value="1"/>
</dbReference>
<evidence type="ECO:0000256" key="3">
    <source>
        <dbReference type="ARBA" id="ARBA00023163"/>
    </source>
</evidence>
<reference evidence="6 7" key="1">
    <citation type="journal article" date="2014" name="Int. J. Syst. Evol. Microbiol.">
        <title>Complete genome sequence of Corynebacterium casei LMG S-19264T (=DSM 44701T), isolated from a smear-ripened cheese.</title>
        <authorList>
            <consortium name="US DOE Joint Genome Institute (JGI-PGF)"/>
            <person name="Walter F."/>
            <person name="Albersmeier A."/>
            <person name="Kalinowski J."/>
            <person name="Ruckert C."/>
        </authorList>
    </citation>
    <scope>NUCLEOTIDE SEQUENCE [LARGE SCALE GENOMIC DNA]</scope>
    <source>
        <strain evidence="6 7">JCM 4205</strain>
    </source>
</reference>
<protein>
    <submittedName>
        <fullName evidence="6">Transcriptional regulator</fullName>
    </submittedName>
</protein>
<dbReference type="InterPro" id="IPR001845">
    <property type="entry name" value="HTH_ArsR_DNA-bd_dom"/>
</dbReference>
<dbReference type="InterPro" id="IPR036390">
    <property type="entry name" value="WH_DNA-bd_sf"/>
</dbReference>
<sequence>MHVYAQDMPEPEKRTGETPGKRPAEHVVHPLDPRSLRGLAHPLRIQLLRALRRHGSATASQLAERLGESSGATSYHLRQLAAHGFVEDDPERGKGRERWWKAVAGGTAFDESLYRNEDPEVRGAVDVYMHEIANIHTQELNTYLGTREDWGQKWLGSADMSDFTLRLPPAKLRELGEKVHALMEEYRTAPEQDAPDAERVRVHLHAFPQRED</sequence>
<feature type="domain" description="HTH arsR-type" evidence="5">
    <location>
        <begin position="34"/>
        <end position="130"/>
    </location>
</feature>
<evidence type="ECO:0000259" key="5">
    <source>
        <dbReference type="SMART" id="SM00418"/>
    </source>
</evidence>
<evidence type="ECO:0000256" key="2">
    <source>
        <dbReference type="ARBA" id="ARBA00023125"/>
    </source>
</evidence>
<dbReference type="CDD" id="cd00090">
    <property type="entry name" value="HTH_ARSR"/>
    <property type="match status" value="1"/>
</dbReference>
<keyword evidence="2" id="KW-0238">DNA-binding</keyword>
<evidence type="ECO:0000313" key="7">
    <source>
        <dbReference type="Proteomes" id="UP000642014"/>
    </source>
</evidence>
<dbReference type="Gene3D" id="1.10.10.10">
    <property type="entry name" value="Winged helix-like DNA-binding domain superfamily/Winged helix DNA-binding domain"/>
    <property type="match status" value="1"/>
</dbReference>
<dbReference type="Proteomes" id="UP000642014">
    <property type="component" value="Unassembled WGS sequence"/>
</dbReference>
<evidence type="ECO:0000313" key="6">
    <source>
        <dbReference type="EMBL" id="GGR35070.1"/>
    </source>
</evidence>
<name>A0AAV4KNZ9_9ACTN</name>
<keyword evidence="1" id="KW-0805">Transcription regulation</keyword>
<proteinExistence type="predicted"/>
<organism evidence="6 7">
    <name type="scientific">Streptomyces cinereoruber</name>
    <dbReference type="NCBI Taxonomy" id="67260"/>
    <lineage>
        <taxon>Bacteria</taxon>
        <taxon>Bacillati</taxon>
        <taxon>Actinomycetota</taxon>
        <taxon>Actinomycetes</taxon>
        <taxon>Kitasatosporales</taxon>
        <taxon>Streptomycetaceae</taxon>
        <taxon>Streptomyces</taxon>
    </lineage>
</organism>
<feature type="compositionally biased region" description="Basic and acidic residues" evidence="4">
    <location>
        <begin position="10"/>
        <end position="28"/>
    </location>
</feature>
<dbReference type="EMBL" id="BMSJ01000008">
    <property type="protein sequence ID" value="GGR35070.1"/>
    <property type="molecule type" value="Genomic_DNA"/>
</dbReference>
<feature type="region of interest" description="Disordered" evidence="4">
    <location>
        <begin position="1"/>
        <end position="28"/>
    </location>
</feature>
<dbReference type="InterPro" id="IPR036388">
    <property type="entry name" value="WH-like_DNA-bd_sf"/>
</dbReference>
<dbReference type="InterPro" id="IPR051081">
    <property type="entry name" value="HTH_MetalResp_TranReg"/>
</dbReference>
<dbReference type="SMART" id="SM00418">
    <property type="entry name" value="HTH_ARSR"/>
    <property type="match status" value="1"/>
</dbReference>
<dbReference type="InterPro" id="IPR011991">
    <property type="entry name" value="ArsR-like_HTH"/>
</dbReference>
<evidence type="ECO:0000256" key="4">
    <source>
        <dbReference type="SAM" id="MobiDB-lite"/>
    </source>
</evidence>
<dbReference type="PANTHER" id="PTHR33154:SF15">
    <property type="entry name" value="REGULATORY PROTEIN ARSR"/>
    <property type="match status" value="1"/>
</dbReference>
<evidence type="ECO:0000256" key="1">
    <source>
        <dbReference type="ARBA" id="ARBA00023015"/>
    </source>
</evidence>
<comment type="caution">
    <text evidence="6">The sequence shown here is derived from an EMBL/GenBank/DDBJ whole genome shotgun (WGS) entry which is preliminary data.</text>
</comment>
<dbReference type="GO" id="GO:0003677">
    <property type="term" value="F:DNA binding"/>
    <property type="evidence" value="ECO:0007669"/>
    <property type="project" value="UniProtKB-KW"/>
</dbReference>
<dbReference type="AlphaFoldDB" id="A0AAV4KNZ9"/>
<accession>A0AAV4KNZ9</accession>
<dbReference type="GO" id="GO:0003700">
    <property type="term" value="F:DNA-binding transcription factor activity"/>
    <property type="evidence" value="ECO:0007669"/>
    <property type="project" value="InterPro"/>
</dbReference>
<gene>
    <name evidence="6" type="ORF">GCM10010497_42130</name>
</gene>